<accession>A0A2T0VV90</accession>
<keyword evidence="3" id="KW-1185">Reference proteome</keyword>
<evidence type="ECO:0000313" key="2">
    <source>
        <dbReference type="EMBL" id="PRY75462.1"/>
    </source>
</evidence>
<evidence type="ECO:0000256" key="1">
    <source>
        <dbReference type="SAM" id="MobiDB-lite"/>
    </source>
</evidence>
<gene>
    <name evidence="2" type="ORF">CLV80_11249</name>
</gene>
<reference evidence="2 3" key="1">
    <citation type="submission" date="2018-03" db="EMBL/GenBank/DDBJ databases">
        <title>Genomic Encyclopedia of Archaeal and Bacterial Type Strains, Phase II (KMG-II): from individual species to whole genera.</title>
        <authorList>
            <person name="Goeker M."/>
        </authorList>
    </citation>
    <scope>NUCLEOTIDE SEQUENCE [LARGE SCALE GENOMIC DNA]</scope>
    <source>
        <strain evidence="2 3">DSM 101533</strain>
    </source>
</reference>
<evidence type="ECO:0000313" key="3">
    <source>
        <dbReference type="Proteomes" id="UP000238007"/>
    </source>
</evidence>
<dbReference type="AlphaFoldDB" id="A0A2T0VV90"/>
<feature type="region of interest" description="Disordered" evidence="1">
    <location>
        <begin position="1"/>
        <end position="22"/>
    </location>
</feature>
<protein>
    <submittedName>
        <fullName evidence="2">Uncharacterized protein</fullName>
    </submittedName>
</protein>
<organism evidence="2 3">
    <name type="scientific">Yoonia maritima</name>
    <dbReference type="NCBI Taxonomy" id="1435347"/>
    <lineage>
        <taxon>Bacteria</taxon>
        <taxon>Pseudomonadati</taxon>
        <taxon>Pseudomonadota</taxon>
        <taxon>Alphaproteobacteria</taxon>
        <taxon>Rhodobacterales</taxon>
        <taxon>Paracoccaceae</taxon>
        <taxon>Yoonia</taxon>
    </lineage>
</organism>
<dbReference type="Proteomes" id="UP000238007">
    <property type="component" value="Unassembled WGS sequence"/>
</dbReference>
<proteinExistence type="predicted"/>
<name>A0A2T0VV90_9RHOB</name>
<comment type="caution">
    <text evidence="2">The sequence shown here is derived from an EMBL/GenBank/DDBJ whole genome shotgun (WGS) entry which is preliminary data.</text>
</comment>
<dbReference type="RefSeq" id="WP_165793397.1">
    <property type="nucleotide sequence ID" value="NZ_PVTP01000012.1"/>
</dbReference>
<feature type="compositionally biased region" description="Basic and acidic residues" evidence="1">
    <location>
        <begin position="11"/>
        <end position="22"/>
    </location>
</feature>
<sequence length="54" mass="6134">MQQGTQQTTEKAADRGASRPARTEFVDVMYQPATFEGLSLEWVFDRFERQGGHA</sequence>
<dbReference type="EMBL" id="PVTP01000012">
    <property type="protein sequence ID" value="PRY75462.1"/>
    <property type="molecule type" value="Genomic_DNA"/>
</dbReference>
<feature type="compositionally biased region" description="Polar residues" evidence="1">
    <location>
        <begin position="1"/>
        <end position="10"/>
    </location>
</feature>